<dbReference type="AlphaFoldDB" id="A0A4Y3JC51"/>
<accession>A0A4Y3JC51</accession>
<proteinExistence type="predicted"/>
<dbReference type="PRINTS" id="PR00455">
    <property type="entry name" value="HTHTETR"/>
</dbReference>
<evidence type="ECO:0000256" key="2">
    <source>
        <dbReference type="ARBA" id="ARBA00023125"/>
    </source>
</evidence>
<dbReference type="InterPro" id="IPR001647">
    <property type="entry name" value="HTH_TetR"/>
</dbReference>
<gene>
    <name evidence="6" type="ORF">PA3_26760</name>
</gene>
<comment type="caution">
    <text evidence="6">The sequence shown here is derived from an EMBL/GenBank/DDBJ whole genome shotgun (WGS) entry which is preliminary data.</text>
</comment>
<feature type="domain" description="HTH tetR-type" evidence="5">
    <location>
        <begin position="35"/>
        <end position="95"/>
    </location>
</feature>
<keyword evidence="3" id="KW-0804">Transcription</keyword>
<dbReference type="EMBL" id="BJLJ01000011">
    <property type="protein sequence ID" value="GEA68518.1"/>
    <property type="molecule type" value="Genomic_DNA"/>
</dbReference>
<dbReference type="InterPro" id="IPR036271">
    <property type="entry name" value="Tet_transcr_reg_TetR-rel_C_sf"/>
</dbReference>
<evidence type="ECO:0000313" key="6">
    <source>
        <dbReference type="EMBL" id="GEA68518.1"/>
    </source>
</evidence>
<organism evidence="6 7">
    <name type="scientific">Acinetobacter pittii</name>
    <name type="common">Acinetobacter genomosp. 3</name>
    <dbReference type="NCBI Taxonomy" id="48296"/>
    <lineage>
        <taxon>Bacteria</taxon>
        <taxon>Pseudomonadati</taxon>
        <taxon>Pseudomonadota</taxon>
        <taxon>Gammaproteobacteria</taxon>
        <taxon>Moraxellales</taxon>
        <taxon>Moraxellaceae</taxon>
        <taxon>Acinetobacter</taxon>
        <taxon>Acinetobacter calcoaceticus/baumannii complex</taxon>
    </lineage>
</organism>
<evidence type="ECO:0000256" key="4">
    <source>
        <dbReference type="PROSITE-ProRule" id="PRU00335"/>
    </source>
</evidence>
<dbReference type="PANTHER" id="PTHR47506:SF1">
    <property type="entry name" value="HTH-TYPE TRANSCRIPTIONAL REGULATOR YJDC"/>
    <property type="match status" value="1"/>
</dbReference>
<dbReference type="SUPFAM" id="SSF46689">
    <property type="entry name" value="Homeodomain-like"/>
    <property type="match status" value="1"/>
</dbReference>
<evidence type="ECO:0000256" key="1">
    <source>
        <dbReference type="ARBA" id="ARBA00023015"/>
    </source>
</evidence>
<evidence type="ECO:0000313" key="7">
    <source>
        <dbReference type="Proteomes" id="UP000317717"/>
    </source>
</evidence>
<evidence type="ECO:0000259" key="5">
    <source>
        <dbReference type="PROSITE" id="PS50977"/>
    </source>
</evidence>
<dbReference type="Proteomes" id="UP000317717">
    <property type="component" value="Unassembled WGS sequence"/>
</dbReference>
<dbReference type="SUPFAM" id="SSF48498">
    <property type="entry name" value="Tetracyclin repressor-like, C-terminal domain"/>
    <property type="match status" value="1"/>
</dbReference>
<dbReference type="Pfam" id="PF00440">
    <property type="entry name" value="TetR_N"/>
    <property type="match status" value="1"/>
</dbReference>
<keyword evidence="1" id="KW-0805">Transcription regulation</keyword>
<dbReference type="InterPro" id="IPR009057">
    <property type="entry name" value="Homeodomain-like_sf"/>
</dbReference>
<keyword evidence="2 4" id="KW-0238">DNA-binding</keyword>
<dbReference type="Gene3D" id="1.10.357.10">
    <property type="entry name" value="Tetracycline Repressor, domain 2"/>
    <property type="match status" value="1"/>
</dbReference>
<sequence>MVLFLKQTLLFKKHIDKISNSTDLYYFIFWKRHMSKSALKILDTAEKLFNENSFVGVGVDLIRDKSGCSKTTMYTYYKNKNQLVKSVLVARDERFKQSLLGYVGDATGLEAINKILDWHTNWFRQDFFKGCLFVRAVAESNQDDQDIISISKAHKQWIKELIAANCNMPNGEALSELIYTVIEGLISRFLVDGFDETLATNMKNSINQLFNINQNL</sequence>
<protein>
    <submittedName>
        <fullName evidence="6">TetR family transcriptional regulator</fullName>
    </submittedName>
</protein>
<dbReference type="GO" id="GO:0003677">
    <property type="term" value="F:DNA binding"/>
    <property type="evidence" value="ECO:0007669"/>
    <property type="project" value="UniProtKB-UniRule"/>
</dbReference>
<evidence type="ECO:0000256" key="3">
    <source>
        <dbReference type="ARBA" id="ARBA00023163"/>
    </source>
</evidence>
<dbReference type="PANTHER" id="PTHR47506">
    <property type="entry name" value="TRANSCRIPTIONAL REGULATORY PROTEIN"/>
    <property type="match status" value="1"/>
</dbReference>
<reference evidence="6 7" key="1">
    <citation type="submission" date="2019-06" db="EMBL/GenBank/DDBJ databases">
        <title>Whole genome shotgun sequence of Acinetobacter pittii NBRC 110514.</title>
        <authorList>
            <person name="Hosoyama A."/>
            <person name="Uohara A."/>
            <person name="Ohji S."/>
            <person name="Ichikawa N."/>
        </authorList>
    </citation>
    <scope>NUCLEOTIDE SEQUENCE [LARGE SCALE GENOMIC DNA]</scope>
    <source>
        <strain evidence="6 7">NBRC 110514</strain>
    </source>
</reference>
<dbReference type="PROSITE" id="PS50977">
    <property type="entry name" value="HTH_TETR_2"/>
    <property type="match status" value="1"/>
</dbReference>
<name>A0A4Y3JC51_ACIPI</name>
<feature type="DNA-binding region" description="H-T-H motif" evidence="4">
    <location>
        <begin position="58"/>
        <end position="77"/>
    </location>
</feature>